<dbReference type="InterPro" id="IPR001680">
    <property type="entry name" value="WD40_rpt"/>
</dbReference>
<evidence type="ECO:0000256" key="3">
    <source>
        <dbReference type="PROSITE-ProRule" id="PRU00221"/>
    </source>
</evidence>
<dbReference type="InterPro" id="IPR036322">
    <property type="entry name" value="WD40_repeat_dom_sf"/>
</dbReference>
<dbReference type="OrthoDB" id="496at2759"/>
<dbReference type="GO" id="GO:1990234">
    <property type="term" value="C:transferase complex"/>
    <property type="evidence" value="ECO:0007669"/>
    <property type="project" value="UniProtKB-ARBA"/>
</dbReference>
<evidence type="ECO:0000256" key="1">
    <source>
        <dbReference type="ARBA" id="ARBA00022574"/>
    </source>
</evidence>
<feature type="repeat" description="WD" evidence="3">
    <location>
        <begin position="408"/>
        <end position="450"/>
    </location>
</feature>
<dbReference type="InterPro" id="IPR020472">
    <property type="entry name" value="WD40_PAC1"/>
</dbReference>
<dbReference type="PANTHER" id="PTHR22847:SF637">
    <property type="entry name" value="WD REPEAT DOMAIN 5B"/>
    <property type="match status" value="1"/>
</dbReference>
<feature type="compositionally biased region" description="Basic and acidic residues" evidence="4">
    <location>
        <begin position="305"/>
        <end position="314"/>
    </location>
</feature>
<accession>A0A1G4IZS4</accession>
<dbReference type="InterPro" id="IPR015943">
    <property type="entry name" value="WD40/YVTN_repeat-like_dom_sf"/>
</dbReference>
<dbReference type="Gene3D" id="2.130.10.10">
    <property type="entry name" value="YVTN repeat-like/Quinoprotein amine dehydrogenase"/>
    <property type="match status" value="2"/>
</dbReference>
<dbReference type="Gene3D" id="6.10.280.220">
    <property type="match status" value="1"/>
</dbReference>
<evidence type="ECO:0000256" key="2">
    <source>
        <dbReference type="ARBA" id="ARBA00022737"/>
    </source>
</evidence>
<dbReference type="AlphaFoldDB" id="A0A1G4IZS4"/>
<dbReference type="PANTHER" id="PTHR22847">
    <property type="entry name" value="WD40 REPEAT PROTEIN"/>
    <property type="match status" value="1"/>
</dbReference>
<dbReference type="CDD" id="cd22881">
    <property type="entry name" value="Mdv1_N"/>
    <property type="match status" value="1"/>
</dbReference>
<dbReference type="EMBL" id="LT598450">
    <property type="protein sequence ID" value="SCU82797.1"/>
    <property type="molecule type" value="Genomic_DNA"/>
</dbReference>
<feature type="region of interest" description="Disordered" evidence="4">
    <location>
        <begin position="299"/>
        <end position="389"/>
    </location>
</feature>
<organism evidence="5 6">
    <name type="scientific">Lachancea nothofagi CBS 11611</name>
    <dbReference type="NCBI Taxonomy" id="1266666"/>
    <lineage>
        <taxon>Eukaryota</taxon>
        <taxon>Fungi</taxon>
        <taxon>Dikarya</taxon>
        <taxon>Ascomycota</taxon>
        <taxon>Saccharomycotina</taxon>
        <taxon>Saccharomycetes</taxon>
        <taxon>Saccharomycetales</taxon>
        <taxon>Saccharomycetaceae</taxon>
        <taxon>Lachancea</taxon>
    </lineage>
</organism>
<dbReference type="SUPFAM" id="SSF50978">
    <property type="entry name" value="WD40 repeat-like"/>
    <property type="match status" value="1"/>
</dbReference>
<keyword evidence="6" id="KW-1185">Reference proteome</keyword>
<dbReference type="Proteomes" id="UP000189911">
    <property type="component" value="Chromosome B"/>
</dbReference>
<feature type="region of interest" description="Disordered" evidence="4">
    <location>
        <begin position="116"/>
        <end position="152"/>
    </location>
</feature>
<feature type="compositionally biased region" description="Low complexity" evidence="4">
    <location>
        <begin position="170"/>
        <end position="180"/>
    </location>
</feature>
<protein>
    <submittedName>
        <fullName evidence="5">LANO_0B07558g1_1</fullName>
    </submittedName>
</protein>
<name>A0A1G4IZS4_9SACH</name>
<feature type="repeat" description="WD" evidence="3">
    <location>
        <begin position="451"/>
        <end position="491"/>
    </location>
</feature>
<gene>
    <name evidence="5" type="ORF">LANO_0B07558G</name>
</gene>
<evidence type="ECO:0000256" key="4">
    <source>
        <dbReference type="SAM" id="MobiDB-lite"/>
    </source>
</evidence>
<feature type="repeat" description="WD" evidence="3">
    <location>
        <begin position="614"/>
        <end position="653"/>
    </location>
</feature>
<evidence type="ECO:0000313" key="6">
    <source>
        <dbReference type="Proteomes" id="UP000189911"/>
    </source>
</evidence>
<dbReference type="CDD" id="cd00200">
    <property type="entry name" value="WD40"/>
    <property type="match status" value="1"/>
</dbReference>
<dbReference type="PROSITE" id="PS50294">
    <property type="entry name" value="WD_REPEATS_REGION"/>
    <property type="match status" value="3"/>
</dbReference>
<reference evidence="6" key="1">
    <citation type="submission" date="2016-03" db="EMBL/GenBank/DDBJ databases">
        <authorList>
            <person name="Devillers Hugo."/>
        </authorList>
    </citation>
    <scope>NUCLEOTIDE SEQUENCE [LARGE SCALE GENOMIC DNA]</scope>
</reference>
<dbReference type="PROSITE" id="PS50082">
    <property type="entry name" value="WD_REPEATS_2"/>
    <property type="match status" value="5"/>
</dbReference>
<keyword evidence="2" id="KW-0677">Repeat</keyword>
<keyword evidence="1 3" id="KW-0853">WD repeat</keyword>
<feature type="compositionally biased region" description="Polar residues" evidence="4">
    <location>
        <begin position="189"/>
        <end position="208"/>
    </location>
</feature>
<feature type="repeat" description="WD" evidence="3">
    <location>
        <begin position="506"/>
        <end position="545"/>
    </location>
</feature>
<dbReference type="Pfam" id="PF00400">
    <property type="entry name" value="WD40"/>
    <property type="match status" value="4"/>
</dbReference>
<feature type="compositionally biased region" description="Polar residues" evidence="4">
    <location>
        <begin position="116"/>
        <end position="137"/>
    </location>
</feature>
<sequence>MGSNSSNSDQLAQIGRAVSTTASAIFGSQSMEDTILSYSSPYKKLLHQTITHSGSSSALTKLRTTGNPFRKDDNKAFQDIYSAPNGRSFFENQFSNTKTSFRVLSYLSEDLLNDVPNSGSIQNGGRTRNLLKQNGDANPSMKPKSKSMEKEPSLFQGFTSSLPTINETISTGGPSSGPGTFKHPGLLSNVESSANPQQNDEGFSLPTSSSWNELNETYSLKKLRSANQSIIDNLDLLEIQKNLAASEIKEIDLKLEKLKMVRDLVFKRVARVEQNEIFLEKHLAIVRDRIDLIEENGLDDDESTEESHGIESENQKPGSVGLETADTEDGFQGTENESDDEETSALMSKSIYQKMKKSPPNSKAHYMKASQAQKRLQQNSQNNHNRRRKTYPTLQQFYEPGSKIASFPKAHDDSITCLDFDMPFGTMCTAGKLDHSVKIWDLSKKVQTASLPGHLASVSCMQMNEPYTLITGGRDALLKLWDVEKAEDIFHDSSAENEDELCLNTFDAHVDEITALHLEGNSLVSGSQDRTVRQWDLMTGKCLQTIDINFTNRGTSDGFSTVMSHNPRSSVLLTHNDPPVIGALQCYDAAMATGTKDGVVRLWDLRSGQVIRTLEGHTDAVTGLQFDSVNLVSGSLDRSIRIWDLRTGLLADAFAYDSPVSCLQFDLDKIVTANNESSIKVYDRKDARQWTCGGDSAETENDVVDFVRYKHGYLVEGRTNGDVNTWAL</sequence>
<dbReference type="SMART" id="SM00320">
    <property type="entry name" value="WD40"/>
    <property type="match status" value="6"/>
</dbReference>
<dbReference type="PRINTS" id="PR00320">
    <property type="entry name" value="GPROTEINBRPT"/>
</dbReference>
<proteinExistence type="predicted"/>
<dbReference type="InterPro" id="IPR019775">
    <property type="entry name" value="WD40_repeat_CS"/>
</dbReference>
<feature type="repeat" description="WD" evidence="3">
    <location>
        <begin position="591"/>
        <end position="613"/>
    </location>
</feature>
<dbReference type="PROSITE" id="PS00678">
    <property type="entry name" value="WD_REPEATS_1"/>
    <property type="match status" value="4"/>
</dbReference>
<feature type="region of interest" description="Disordered" evidence="4">
    <location>
        <begin position="165"/>
        <end position="208"/>
    </location>
</feature>
<evidence type="ECO:0000313" key="5">
    <source>
        <dbReference type="EMBL" id="SCU82797.1"/>
    </source>
</evidence>